<dbReference type="EMBL" id="MJIC01000014">
    <property type="protein sequence ID" value="OFI34263.1"/>
    <property type="molecule type" value="Genomic_DNA"/>
</dbReference>
<evidence type="ECO:0000313" key="1">
    <source>
        <dbReference type="EMBL" id="OFI34263.1"/>
    </source>
</evidence>
<comment type="caution">
    <text evidence="1">The sequence shown here is derived from an EMBL/GenBank/DDBJ whole genome shotgun (WGS) entry which is preliminary data.</text>
</comment>
<organism evidence="1 2">
    <name type="scientific">Alteromonas lipolytica</name>
    <dbReference type="NCBI Taxonomy" id="1856405"/>
    <lineage>
        <taxon>Bacteria</taxon>
        <taxon>Pseudomonadati</taxon>
        <taxon>Pseudomonadota</taxon>
        <taxon>Gammaproteobacteria</taxon>
        <taxon>Alteromonadales</taxon>
        <taxon>Alteromonadaceae</taxon>
        <taxon>Alteromonas/Salinimonas group</taxon>
        <taxon>Alteromonas</taxon>
    </lineage>
</organism>
<dbReference type="Proteomes" id="UP000176037">
    <property type="component" value="Unassembled WGS sequence"/>
</dbReference>
<sequence>MHNILDRIISLNHAWKIARDDFGAKNNITTALRRQKASWQASLLRYYPDAAYFKQDEDNVDGEVLLSVRLSTPININGSLKKDAEHMPLRIAEELFTPEELKKLFR</sequence>
<evidence type="ECO:0000313" key="2">
    <source>
        <dbReference type="Proteomes" id="UP000176037"/>
    </source>
</evidence>
<protein>
    <submittedName>
        <fullName evidence="1">Uncharacterized protein</fullName>
    </submittedName>
</protein>
<dbReference type="AlphaFoldDB" id="A0A1E8FFJ9"/>
<proteinExistence type="predicted"/>
<name>A0A1E8FFJ9_9ALTE</name>
<accession>A0A1E8FFJ9</accession>
<dbReference type="STRING" id="1856405.BFC17_20260"/>
<keyword evidence="2" id="KW-1185">Reference proteome</keyword>
<dbReference type="OrthoDB" id="460761at2"/>
<reference evidence="1 2" key="1">
    <citation type="submission" date="2016-09" db="EMBL/GenBank/DDBJ databases">
        <title>Alteromonas lipolytica, a new species isolated from sea water.</title>
        <authorList>
            <person name="Wu Y.-H."/>
            <person name="Cheng H."/>
            <person name="Xu X.-W."/>
        </authorList>
    </citation>
    <scope>NUCLEOTIDE SEQUENCE [LARGE SCALE GENOMIC DNA]</scope>
    <source>
        <strain evidence="1 2">JW12</strain>
    </source>
</reference>
<gene>
    <name evidence="1" type="ORF">BFC17_20260</name>
</gene>